<keyword evidence="10" id="KW-1185">Reference proteome</keyword>
<evidence type="ECO:0000256" key="5">
    <source>
        <dbReference type="ARBA" id="ARBA00022723"/>
    </source>
</evidence>
<comment type="cofactor">
    <cofactor evidence="1">
        <name>a divalent metal cation</name>
        <dbReference type="ChEBI" id="CHEBI:60240"/>
    </cofactor>
</comment>
<dbReference type="InterPro" id="IPR045249">
    <property type="entry name" value="HARBI1-like"/>
</dbReference>
<evidence type="ECO:0000256" key="4">
    <source>
        <dbReference type="ARBA" id="ARBA00022722"/>
    </source>
</evidence>
<dbReference type="GO" id="GO:0004518">
    <property type="term" value="F:nuclease activity"/>
    <property type="evidence" value="ECO:0007669"/>
    <property type="project" value="UniProtKB-KW"/>
</dbReference>
<dbReference type="Proteomes" id="UP000694557">
    <property type="component" value="Unassembled WGS sequence"/>
</dbReference>
<evidence type="ECO:0000313" key="10">
    <source>
        <dbReference type="Proteomes" id="UP000694557"/>
    </source>
</evidence>
<dbReference type="PANTHER" id="PTHR22930">
    <property type="match status" value="1"/>
</dbReference>
<comment type="subcellular location">
    <subcellularLocation>
        <location evidence="2">Nucleus</location>
    </subcellularLocation>
</comment>
<keyword evidence="5" id="KW-0479">Metal-binding</keyword>
<organism evidence="9 10">
    <name type="scientific">Oncorhynchus kisutch</name>
    <name type="common">Coho salmon</name>
    <name type="synonym">Salmo kisutch</name>
    <dbReference type="NCBI Taxonomy" id="8019"/>
    <lineage>
        <taxon>Eukaryota</taxon>
        <taxon>Metazoa</taxon>
        <taxon>Chordata</taxon>
        <taxon>Craniata</taxon>
        <taxon>Vertebrata</taxon>
        <taxon>Euteleostomi</taxon>
        <taxon>Actinopterygii</taxon>
        <taxon>Neopterygii</taxon>
        <taxon>Teleostei</taxon>
        <taxon>Protacanthopterygii</taxon>
        <taxon>Salmoniformes</taxon>
        <taxon>Salmonidae</taxon>
        <taxon>Salmoninae</taxon>
        <taxon>Oncorhynchus</taxon>
    </lineage>
</organism>
<dbReference type="GO" id="GO:0016787">
    <property type="term" value="F:hydrolase activity"/>
    <property type="evidence" value="ECO:0007669"/>
    <property type="project" value="UniProtKB-KW"/>
</dbReference>
<evidence type="ECO:0000256" key="2">
    <source>
        <dbReference type="ARBA" id="ARBA00004123"/>
    </source>
</evidence>
<reference evidence="9" key="2">
    <citation type="submission" date="2025-09" db="UniProtKB">
        <authorList>
            <consortium name="Ensembl"/>
        </authorList>
    </citation>
    <scope>IDENTIFICATION</scope>
</reference>
<accession>A0A8C7DRS1</accession>
<feature type="domain" description="DDE Tnp4" evidence="8">
    <location>
        <begin position="180"/>
        <end position="253"/>
    </location>
</feature>
<dbReference type="GO" id="GO:0046872">
    <property type="term" value="F:metal ion binding"/>
    <property type="evidence" value="ECO:0007669"/>
    <property type="project" value="UniProtKB-KW"/>
</dbReference>
<keyword evidence="4" id="KW-0540">Nuclease</keyword>
<evidence type="ECO:0000259" key="8">
    <source>
        <dbReference type="Pfam" id="PF13359"/>
    </source>
</evidence>
<evidence type="ECO:0000313" key="9">
    <source>
        <dbReference type="Ensembl" id="ENSOKIP00005022833.1"/>
    </source>
</evidence>
<evidence type="ECO:0000256" key="1">
    <source>
        <dbReference type="ARBA" id="ARBA00001968"/>
    </source>
</evidence>
<protein>
    <recommendedName>
        <fullName evidence="8">DDE Tnp4 domain-containing protein</fullName>
    </recommendedName>
</protein>
<keyword evidence="7" id="KW-0539">Nucleus</keyword>
<dbReference type="AlphaFoldDB" id="A0A8C7DRS1"/>
<dbReference type="Pfam" id="PF13359">
    <property type="entry name" value="DDE_Tnp_4"/>
    <property type="match status" value="1"/>
</dbReference>
<sequence length="279" mass="31758">LAQTYLKIVVDLACSGLNKRPARPVLVDTSNPLNYFDEIAFQDQFHMYKENALEIISLLQPRLSSLSQRGRPLPNSLQVLITLRFLASGIFHCETVDLCGASEATVCLIVHKVCRAICELRSLYIKFLGAAGCHVPIKCPTTPDAEEYKNCKNWFSINVQGVCTSSLEFSNIFQRGQHSGLLFGDSGYDQSNFVFTPYINPTTAEQQRYNQAHIYTGEMAEHMLGVWKNRFHCLSNTLNFKPRRCCKVIIFVVIKIVSLMNIQMTKHVFFIYHIVHQGW</sequence>
<dbReference type="PANTHER" id="PTHR22930:SF286">
    <property type="entry name" value="NUCLEASE HARBI1"/>
    <property type="match status" value="1"/>
</dbReference>
<evidence type="ECO:0000256" key="6">
    <source>
        <dbReference type="ARBA" id="ARBA00022801"/>
    </source>
</evidence>
<evidence type="ECO:0000256" key="3">
    <source>
        <dbReference type="ARBA" id="ARBA00006958"/>
    </source>
</evidence>
<dbReference type="GO" id="GO:0005634">
    <property type="term" value="C:nucleus"/>
    <property type="evidence" value="ECO:0007669"/>
    <property type="project" value="UniProtKB-SubCell"/>
</dbReference>
<dbReference type="Ensembl" id="ENSOKIT00005024244.1">
    <property type="protein sequence ID" value="ENSOKIP00005022833.1"/>
    <property type="gene ID" value="ENSOKIG00005010022.1"/>
</dbReference>
<reference evidence="9" key="1">
    <citation type="submission" date="2025-08" db="UniProtKB">
        <authorList>
            <consortium name="Ensembl"/>
        </authorList>
    </citation>
    <scope>IDENTIFICATION</scope>
</reference>
<keyword evidence="6" id="KW-0378">Hydrolase</keyword>
<dbReference type="GeneTree" id="ENSGT00940000154348"/>
<name>A0A8C7DRS1_ONCKI</name>
<evidence type="ECO:0000256" key="7">
    <source>
        <dbReference type="ARBA" id="ARBA00023242"/>
    </source>
</evidence>
<comment type="similarity">
    <text evidence="3">Belongs to the HARBI1 family.</text>
</comment>
<dbReference type="InterPro" id="IPR027806">
    <property type="entry name" value="HARBI1_dom"/>
</dbReference>
<proteinExistence type="inferred from homology"/>